<proteinExistence type="predicted"/>
<accession>A0A7X0EYN6</accession>
<dbReference type="PANTHER" id="PTHR36933">
    <property type="entry name" value="SLL0788 PROTEIN"/>
    <property type="match status" value="1"/>
</dbReference>
<dbReference type="InterPro" id="IPR012347">
    <property type="entry name" value="Ferritin-like"/>
</dbReference>
<gene>
    <name evidence="4" type="ORF">FHU36_002385</name>
</gene>
<dbReference type="AlphaFoldDB" id="A0A7X0EYN6"/>
<dbReference type="RefSeq" id="WP_185083755.1">
    <property type="nucleotide sequence ID" value="NZ_JACHJB010000001.1"/>
</dbReference>
<keyword evidence="2" id="KW-0732">Signal</keyword>
<protein>
    <submittedName>
        <fullName evidence="4">Uncharacterized protein (DUF305 family)</fullName>
    </submittedName>
</protein>
<dbReference type="PROSITE" id="PS51257">
    <property type="entry name" value="PROKAR_LIPOPROTEIN"/>
    <property type="match status" value="1"/>
</dbReference>
<evidence type="ECO:0000313" key="5">
    <source>
        <dbReference type="Proteomes" id="UP000583800"/>
    </source>
</evidence>
<keyword evidence="5" id="KW-1185">Reference proteome</keyword>
<evidence type="ECO:0000256" key="1">
    <source>
        <dbReference type="SAM" id="MobiDB-lite"/>
    </source>
</evidence>
<dbReference type="Gene3D" id="1.20.1260.10">
    <property type="match status" value="1"/>
</dbReference>
<comment type="caution">
    <text evidence="4">The sequence shown here is derived from an EMBL/GenBank/DDBJ whole genome shotgun (WGS) entry which is preliminary data.</text>
</comment>
<feature type="region of interest" description="Disordered" evidence="1">
    <location>
        <begin position="36"/>
        <end position="59"/>
    </location>
</feature>
<organism evidence="4 5">
    <name type="scientific">Nonomuraea muscovyensis</name>
    <dbReference type="NCBI Taxonomy" id="1124761"/>
    <lineage>
        <taxon>Bacteria</taxon>
        <taxon>Bacillati</taxon>
        <taxon>Actinomycetota</taxon>
        <taxon>Actinomycetes</taxon>
        <taxon>Streptosporangiales</taxon>
        <taxon>Streptosporangiaceae</taxon>
        <taxon>Nonomuraea</taxon>
    </lineage>
</organism>
<feature type="domain" description="DUF305" evidence="3">
    <location>
        <begin position="64"/>
        <end position="210"/>
    </location>
</feature>
<dbReference type="EMBL" id="JACHJB010000001">
    <property type="protein sequence ID" value="MBB6345876.1"/>
    <property type="molecule type" value="Genomic_DNA"/>
</dbReference>
<evidence type="ECO:0000259" key="3">
    <source>
        <dbReference type="Pfam" id="PF03713"/>
    </source>
</evidence>
<dbReference type="Pfam" id="PF03713">
    <property type="entry name" value="DUF305"/>
    <property type="match status" value="1"/>
</dbReference>
<evidence type="ECO:0000313" key="4">
    <source>
        <dbReference type="EMBL" id="MBB6345876.1"/>
    </source>
</evidence>
<reference evidence="4 5" key="1">
    <citation type="submission" date="2020-08" db="EMBL/GenBank/DDBJ databases">
        <title>Sequencing the genomes of 1000 actinobacteria strains.</title>
        <authorList>
            <person name="Klenk H.-P."/>
        </authorList>
    </citation>
    <scope>NUCLEOTIDE SEQUENCE [LARGE SCALE GENOMIC DNA]</scope>
    <source>
        <strain evidence="4 5">DSM 45913</strain>
    </source>
</reference>
<dbReference type="InterPro" id="IPR005183">
    <property type="entry name" value="DUF305_CopM-like"/>
</dbReference>
<name>A0A7X0EYN6_9ACTN</name>
<dbReference type="Proteomes" id="UP000583800">
    <property type="component" value="Unassembled WGS sequence"/>
</dbReference>
<evidence type="ECO:0000256" key="2">
    <source>
        <dbReference type="SAM" id="SignalP"/>
    </source>
</evidence>
<feature type="compositionally biased region" description="Low complexity" evidence="1">
    <location>
        <begin position="42"/>
        <end position="56"/>
    </location>
</feature>
<sequence>MFTNRSIVQRIMSAAAAGAGALVLLTACGGGGDSTTSGHAMPTTGGAAATPTGTQPEASFNDADVMFAQMMIPHHQQAVEMAELAESRASDPEVTELAAKIKAAQDPEIRTMQGWLKEWGKPVPADTDGTHGMDHGMPGMMSGEDMKMLEEAKGATFDKRFTQMMIAHHKGAIEMARTEQAEGVNAEAKELAKTIESAQQDEIEQMQKILDRL</sequence>
<feature type="chain" id="PRO_5038539808" evidence="2">
    <location>
        <begin position="30"/>
        <end position="213"/>
    </location>
</feature>
<feature type="signal peptide" evidence="2">
    <location>
        <begin position="1"/>
        <end position="29"/>
    </location>
</feature>
<dbReference type="PANTHER" id="PTHR36933:SF1">
    <property type="entry name" value="SLL0788 PROTEIN"/>
    <property type="match status" value="1"/>
</dbReference>